<protein>
    <submittedName>
        <fullName evidence="1">Uncharacterized protein</fullName>
    </submittedName>
</protein>
<evidence type="ECO:0000313" key="2">
    <source>
        <dbReference type="Proteomes" id="UP000078200"/>
    </source>
</evidence>
<dbReference type="VEuPathDB" id="VectorBase:GAUT032792"/>
<proteinExistence type="predicted"/>
<dbReference type="EnsemblMetazoa" id="GAUT032792-RA">
    <property type="protein sequence ID" value="GAUT032792-PA"/>
    <property type="gene ID" value="GAUT032792"/>
</dbReference>
<evidence type="ECO:0000313" key="1">
    <source>
        <dbReference type="EnsemblMetazoa" id="GAUT032792-PA"/>
    </source>
</evidence>
<keyword evidence="2" id="KW-1185">Reference proteome</keyword>
<name>A0A1A9VCD9_GLOAU</name>
<dbReference type="Proteomes" id="UP000078200">
    <property type="component" value="Unassembled WGS sequence"/>
</dbReference>
<reference evidence="1" key="1">
    <citation type="submission" date="2020-05" db="UniProtKB">
        <authorList>
            <consortium name="EnsemblMetazoa"/>
        </authorList>
    </citation>
    <scope>IDENTIFICATION</scope>
    <source>
        <strain evidence="1">TTRI</strain>
    </source>
</reference>
<sequence length="127" mass="14930">MKVLARNEIFCYGRGGVEKLEGFYSCRIGGAKKRRDCRGFRIVVILIRLRIGHMVNIPATFSQCWLNEQVIKYSQYFSTLKSTVEILGWIHQHERSYKVDYCKQDSERFLLEKIQHLLLSKSPQTKT</sequence>
<accession>A0A1A9VCD9</accession>
<organism evidence="1 2">
    <name type="scientific">Glossina austeni</name>
    <name type="common">Savannah tsetse fly</name>
    <dbReference type="NCBI Taxonomy" id="7395"/>
    <lineage>
        <taxon>Eukaryota</taxon>
        <taxon>Metazoa</taxon>
        <taxon>Ecdysozoa</taxon>
        <taxon>Arthropoda</taxon>
        <taxon>Hexapoda</taxon>
        <taxon>Insecta</taxon>
        <taxon>Pterygota</taxon>
        <taxon>Neoptera</taxon>
        <taxon>Endopterygota</taxon>
        <taxon>Diptera</taxon>
        <taxon>Brachycera</taxon>
        <taxon>Muscomorpha</taxon>
        <taxon>Hippoboscoidea</taxon>
        <taxon>Glossinidae</taxon>
        <taxon>Glossina</taxon>
    </lineage>
</organism>
<dbReference type="AlphaFoldDB" id="A0A1A9VCD9"/>